<keyword evidence="4 8" id="KW-0812">Transmembrane</keyword>
<evidence type="ECO:0000256" key="6">
    <source>
        <dbReference type="ARBA" id="ARBA00023136"/>
    </source>
</evidence>
<dbReference type="EMBL" id="JAUBDI010000011">
    <property type="protein sequence ID" value="MDW0113977.1"/>
    <property type="molecule type" value="Genomic_DNA"/>
</dbReference>
<dbReference type="Pfam" id="PF12821">
    <property type="entry name" value="ThrE_2"/>
    <property type="match status" value="1"/>
</dbReference>
<dbReference type="Proteomes" id="UP001282284">
    <property type="component" value="Unassembled WGS sequence"/>
</dbReference>
<feature type="transmembrane region" description="Helical" evidence="8">
    <location>
        <begin position="6"/>
        <end position="23"/>
    </location>
</feature>
<evidence type="ECO:0000256" key="1">
    <source>
        <dbReference type="ARBA" id="ARBA00004651"/>
    </source>
</evidence>
<sequence>MDWIVQAVLSFLAAVGFGVIFNAPRKMLFYCGFVGMAGWMIYSLFEFYSGDAVQASFLGAFAVALFAHMFAKRFKTPMIIFSVAGIIPLVPGGTAYNAMRHFVENDNLTAISFAVKAFMVSGAIAMGLVFAEVFIQLLFRSRFKKKQAQQLFNDNRPV</sequence>
<dbReference type="PANTHER" id="PTHR34390:SF1">
    <property type="entry name" value="SUCCINATE TRANSPORTER SUBUNIT YJJB-RELATED"/>
    <property type="match status" value="1"/>
</dbReference>
<evidence type="ECO:0000313" key="11">
    <source>
        <dbReference type="Proteomes" id="UP001282284"/>
    </source>
</evidence>
<keyword evidence="2" id="KW-1003">Cell membrane</keyword>
<feature type="domain" description="Threonine/Serine exporter ThrE" evidence="9">
    <location>
        <begin position="6"/>
        <end position="133"/>
    </location>
</feature>
<keyword evidence="3" id="KW-0997">Cell inner membrane</keyword>
<keyword evidence="6 8" id="KW-0472">Membrane</keyword>
<feature type="transmembrane region" description="Helical" evidence="8">
    <location>
        <begin position="78"/>
        <end position="98"/>
    </location>
</feature>
<gene>
    <name evidence="10" type="ORF">QT711_12335</name>
</gene>
<feature type="transmembrane region" description="Helical" evidence="8">
    <location>
        <begin position="28"/>
        <end position="45"/>
    </location>
</feature>
<comment type="subcellular location">
    <subcellularLocation>
        <location evidence="1">Cell membrane</location>
        <topology evidence="1">Multi-pass membrane protein</topology>
    </subcellularLocation>
</comment>
<evidence type="ECO:0000256" key="7">
    <source>
        <dbReference type="ARBA" id="ARBA00034125"/>
    </source>
</evidence>
<comment type="similarity">
    <text evidence="7">Belongs to the ThrE exporter (TC 2.A.79) family.</text>
</comment>
<keyword evidence="5 8" id="KW-1133">Transmembrane helix</keyword>
<evidence type="ECO:0000256" key="2">
    <source>
        <dbReference type="ARBA" id="ARBA00022475"/>
    </source>
</evidence>
<evidence type="ECO:0000256" key="8">
    <source>
        <dbReference type="SAM" id="Phobius"/>
    </source>
</evidence>
<dbReference type="PANTHER" id="PTHR34390">
    <property type="entry name" value="UPF0442 PROTEIN YJJB-RELATED"/>
    <property type="match status" value="1"/>
</dbReference>
<dbReference type="InterPro" id="IPR050539">
    <property type="entry name" value="ThrE_Dicarb/AminoAcid_Exp"/>
</dbReference>
<evidence type="ECO:0000256" key="5">
    <source>
        <dbReference type="ARBA" id="ARBA00022989"/>
    </source>
</evidence>
<evidence type="ECO:0000256" key="3">
    <source>
        <dbReference type="ARBA" id="ARBA00022519"/>
    </source>
</evidence>
<dbReference type="InterPro" id="IPR024528">
    <property type="entry name" value="ThrE_2"/>
</dbReference>
<evidence type="ECO:0000259" key="9">
    <source>
        <dbReference type="Pfam" id="PF12821"/>
    </source>
</evidence>
<name>A0ABU4GEF0_9BACL</name>
<feature type="transmembrane region" description="Helical" evidence="8">
    <location>
        <begin position="118"/>
        <end position="139"/>
    </location>
</feature>
<dbReference type="RefSeq" id="WP_317944685.1">
    <property type="nucleotide sequence ID" value="NZ_JAUBDI010000011.1"/>
</dbReference>
<feature type="transmembrane region" description="Helical" evidence="8">
    <location>
        <begin position="51"/>
        <end position="71"/>
    </location>
</feature>
<accession>A0ABU4GEF0</accession>
<comment type="caution">
    <text evidence="10">The sequence shown here is derived from an EMBL/GenBank/DDBJ whole genome shotgun (WGS) entry which is preliminary data.</text>
</comment>
<proteinExistence type="inferred from homology"/>
<keyword evidence="11" id="KW-1185">Reference proteome</keyword>
<evidence type="ECO:0000313" key="10">
    <source>
        <dbReference type="EMBL" id="MDW0113977.1"/>
    </source>
</evidence>
<reference evidence="10 11" key="1">
    <citation type="submission" date="2023-06" db="EMBL/GenBank/DDBJ databases">
        <title>Sporosarcina sp. nov., isolated from Korean traditional fermented seafood 'Jeotgal'.</title>
        <authorList>
            <person name="Yang A.I."/>
            <person name="Shin N.-R."/>
        </authorList>
    </citation>
    <scope>NUCLEOTIDE SEQUENCE [LARGE SCALE GENOMIC DNA]</scope>
    <source>
        <strain evidence="10 11">KCTC13119</strain>
    </source>
</reference>
<protein>
    <submittedName>
        <fullName evidence="10">Threonine/serine exporter family protein</fullName>
    </submittedName>
</protein>
<organism evidence="10 11">
    <name type="scientific">Sporosarcina saromensis</name>
    <dbReference type="NCBI Taxonomy" id="359365"/>
    <lineage>
        <taxon>Bacteria</taxon>
        <taxon>Bacillati</taxon>
        <taxon>Bacillota</taxon>
        <taxon>Bacilli</taxon>
        <taxon>Bacillales</taxon>
        <taxon>Caryophanaceae</taxon>
        <taxon>Sporosarcina</taxon>
    </lineage>
</organism>
<evidence type="ECO:0000256" key="4">
    <source>
        <dbReference type="ARBA" id="ARBA00022692"/>
    </source>
</evidence>